<dbReference type="RefSeq" id="WP_343980950.1">
    <property type="nucleotide sequence ID" value="NZ_BAAAJG010000012.1"/>
</dbReference>
<dbReference type="InterPro" id="IPR026015">
    <property type="entry name" value="ATP_synth_OSCP/delta_N_sf"/>
</dbReference>
<evidence type="ECO:0000256" key="2">
    <source>
        <dbReference type="ARBA" id="ARBA00022448"/>
    </source>
</evidence>
<comment type="function">
    <text evidence="8">F(1)F(0) ATP synthase produces ATP from ADP in the presence of a proton or sodium gradient. F-type ATPases consist of two structural domains, F(1) containing the extramembraneous catalytic core and F(0) containing the membrane proton channel, linked together by a central stalk and a peripheral stalk. During catalysis, ATP synthesis in the catalytic domain of F(1) is coupled via a rotary mechanism of the central stalk subunits to proton translocation.</text>
</comment>
<keyword evidence="5 8" id="KW-0472">Membrane</keyword>
<dbReference type="SUPFAM" id="SSF47928">
    <property type="entry name" value="N-terminal domain of the delta subunit of the F1F0-ATP synthase"/>
    <property type="match status" value="1"/>
</dbReference>
<comment type="similarity">
    <text evidence="8">Belongs to the ATPase delta chain family.</text>
</comment>
<dbReference type="EMBL" id="JBHUCP010000017">
    <property type="protein sequence ID" value="MFD1532214.1"/>
    <property type="molecule type" value="Genomic_DNA"/>
</dbReference>
<protein>
    <recommendedName>
        <fullName evidence="8">ATP synthase subunit delta</fullName>
    </recommendedName>
    <alternativeName>
        <fullName evidence="8">ATP synthase F(1) sector subunit delta</fullName>
    </alternativeName>
    <alternativeName>
        <fullName evidence="8">F-type ATPase subunit delta</fullName>
        <shortName evidence="8">F-ATPase subunit delta</shortName>
    </alternativeName>
</protein>
<dbReference type="Proteomes" id="UP001597145">
    <property type="component" value="Unassembled WGS sequence"/>
</dbReference>
<dbReference type="NCBIfam" id="TIGR01145">
    <property type="entry name" value="ATP_synt_delta"/>
    <property type="match status" value="1"/>
</dbReference>
<dbReference type="InterPro" id="IPR000711">
    <property type="entry name" value="ATPase_OSCP/dsu"/>
</dbReference>
<evidence type="ECO:0000256" key="6">
    <source>
        <dbReference type="ARBA" id="ARBA00023196"/>
    </source>
</evidence>
<dbReference type="PROSITE" id="PS00389">
    <property type="entry name" value="ATPASE_DELTA"/>
    <property type="match status" value="1"/>
</dbReference>
<evidence type="ECO:0000256" key="5">
    <source>
        <dbReference type="ARBA" id="ARBA00023136"/>
    </source>
</evidence>
<dbReference type="PANTHER" id="PTHR11910">
    <property type="entry name" value="ATP SYNTHASE DELTA CHAIN"/>
    <property type="match status" value="1"/>
</dbReference>
<keyword evidence="7 8" id="KW-0066">ATP synthesis</keyword>
<comment type="function">
    <text evidence="8">This protein is part of the stalk that links CF(0) to CF(1). It either transmits conformational changes from CF(0) to CF(1) or is implicated in proton conduction.</text>
</comment>
<comment type="subcellular location">
    <subcellularLocation>
        <location evidence="8">Cell membrane</location>
        <topology evidence="8">Peripheral membrane protein</topology>
    </subcellularLocation>
    <subcellularLocation>
        <location evidence="1">Membrane</location>
    </subcellularLocation>
</comment>
<keyword evidence="6 8" id="KW-0139">CF(1)</keyword>
<proteinExistence type="inferred from homology"/>
<evidence type="ECO:0000256" key="3">
    <source>
        <dbReference type="ARBA" id="ARBA00022781"/>
    </source>
</evidence>
<dbReference type="HAMAP" id="MF_01416">
    <property type="entry name" value="ATP_synth_delta_bact"/>
    <property type="match status" value="1"/>
</dbReference>
<keyword evidence="8" id="KW-1003">Cell membrane</keyword>
<keyword evidence="4 8" id="KW-0406">Ion transport</keyword>
<evidence type="ECO:0000256" key="1">
    <source>
        <dbReference type="ARBA" id="ARBA00004370"/>
    </source>
</evidence>
<dbReference type="InterPro" id="IPR020781">
    <property type="entry name" value="ATPase_OSCP/d_CS"/>
</dbReference>
<keyword evidence="10" id="KW-1185">Reference proteome</keyword>
<keyword evidence="2 8" id="KW-0813">Transport</keyword>
<dbReference type="NCBIfam" id="NF009967">
    <property type="entry name" value="PRK13430.1"/>
    <property type="match status" value="1"/>
</dbReference>
<keyword evidence="3 8" id="KW-0375">Hydrogen ion transport</keyword>
<sequence length="278" mass="30347">MAAVLQAASRESLKSAEARLDDYVAVRGRKAADLQRLGDELFAVTRLLVEQRPLRRLLADPSTPELARTGLLERVLGKKVSAPTLEMAKALVASRWSQVGDLVVAFESIARQALLAAAEKDGSLDNVEDELFRFGRVLNREPQLATLLADTNTPADKRVELLDRLIEGKVSPITAALLRHTVRLPRARHLDVVCEELAELAAARRDRSVARVTTSVALTSEQEQKLTDTLSKLYGRSISLQVELDPRLLGGLVVRVGGEVIDGSVARKLADARRALPS</sequence>
<comment type="caution">
    <text evidence="9">The sequence shown here is derived from an EMBL/GenBank/DDBJ whole genome shotgun (WGS) entry which is preliminary data.</text>
</comment>
<accession>A0ABW4FQJ3</accession>
<dbReference type="PRINTS" id="PR00125">
    <property type="entry name" value="ATPASEDELTA"/>
</dbReference>
<reference evidence="10" key="1">
    <citation type="journal article" date="2019" name="Int. J. Syst. Evol. Microbiol.">
        <title>The Global Catalogue of Microorganisms (GCM) 10K type strain sequencing project: providing services to taxonomists for standard genome sequencing and annotation.</title>
        <authorList>
            <consortium name="The Broad Institute Genomics Platform"/>
            <consortium name="The Broad Institute Genome Sequencing Center for Infectious Disease"/>
            <person name="Wu L."/>
            <person name="Ma J."/>
        </authorList>
    </citation>
    <scope>NUCLEOTIDE SEQUENCE [LARGE SCALE GENOMIC DNA]</scope>
    <source>
        <strain evidence="10">JCM 12165</strain>
    </source>
</reference>
<evidence type="ECO:0000256" key="7">
    <source>
        <dbReference type="ARBA" id="ARBA00023310"/>
    </source>
</evidence>
<name>A0ABW4FQJ3_9PSEU</name>
<evidence type="ECO:0000256" key="4">
    <source>
        <dbReference type="ARBA" id="ARBA00023065"/>
    </source>
</evidence>
<dbReference type="Pfam" id="PF00213">
    <property type="entry name" value="OSCP"/>
    <property type="match status" value="1"/>
</dbReference>
<evidence type="ECO:0000313" key="9">
    <source>
        <dbReference type="EMBL" id="MFD1532214.1"/>
    </source>
</evidence>
<dbReference type="Gene3D" id="1.10.520.20">
    <property type="entry name" value="N-terminal domain of the delta subunit of the F1F0-ATP synthase"/>
    <property type="match status" value="1"/>
</dbReference>
<organism evidence="9 10">
    <name type="scientific">Pseudonocardia aurantiaca</name>
    <dbReference type="NCBI Taxonomy" id="75290"/>
    <lineage>
        <taxon>Bacteria</taxon>
        <taxon>Bacillati</taxon>
        <taxon>Actinomycetota</taxon>
        <taxon>Actinomycetes</taxon>
        <taxon>Pseudonocardiales</taxon>
        <taxon>Pseudonocardiaceae</taxon>
        <taxon>Pseudonocardia</taxon>
    </lineage>
</organism>
<evidence type="ECO:0000256" key="8">
    <source>
        <dbReference type="HAMAP-Rule" id="MF_01416"/>
    </source>
</evidence>
<gene>
    <name evidence="8" type="primary">atpH</name>
    <name evidence="9" type="ORF">ACFSCY_22545</name>
</gene>
<evidence type="ECO:0000313" key="10">
    <source>
        <dbReference type="Proteomes" id="UP001597145"/>
    </source>
</evidence>